<keyword evidence="5 7" id="KW-0460">Magnesium</keyword>
<evidence type="ECO:0000256" key="7">
    <source>
        <dbReference type="HAMAP-Rule" id="MF_00802"/>
    </source>
</evidence>
<dbReference type="Pfam" id="PF03710">
    <property type="entry name" value="GlnE"/>
    <property type="match status" value="2"/>
</dbReference>
<reference evidence="8 9" key="1">
    <citation type="submission" date="2017-02" db="EMBL/GenBank/DDBJ databases">
        <title>Prevalence of linear plasmids in Cutibacterium acnes isolates obtained from cancerous prostatic tissue.</title>
        <authorList>
            <person name="Davidsson S."/>
            <person name="Bruggemann H."/>
        </authorList>
    </citation>
    <scope>NUCLEOTIDE SEQUENCE [LARGE SCALE GENOMIC DNA]</scope>
    <source>
        <strain evidence="8 9">11-78</strain>
    </source>
</reference>
<keyword evidence="2 7" id="KW-0548">Nucleotidyltransferase</keyword>
<dbReference type="PANTHER" id="PTHR30621">
    <property type="entry name" value="GLUTAMINE SYNTHETASE ADENYLYLTRANSFERASE"/>
    <property type="match status" value="1"/>
</dbReference>
<dbReference type="CDD" id="cd05401">
    <property type="entry name" value="NT_GlnE_GlnD_like"/>
    <property type="match status" value="2"/>
</dbReference>
<evidence type="ECO:0000256" key="6">
    <source>
        <dbReference type="ARBA" id="ARBA00023268"/>
    </source>
</evidence>
<dbReference type="Gene3D" id="3.30.460.10">
    <property type="entry name" value="Beta Polymerase, domain 2"/>
    <property type="match status" value="2"/>
</dbReference>
<comment type="cofactor">
    <cofactor evidence="7">
        <name>Mg(2+)</name>
        <dbReference type="ChEBI" id="CHEBI:18420"/>
    </cofactor>
</comment>
<dbReference type="PANTHER" id="PTHR30621:SF0">
    <property type="entry name" value="BIFUNCTIONAL GLUTAMINE SYNTHETASE ADENYLYLTRANSFERASE_ADENYLYL-REMOVING ENZYME"/>
    <property type="match status" value="1"/>
</dbReference>
<dbReference type="InterPro" id="IPR005190">
    <property type="entry name" value="GlnE_rpt_dom"/>
</dbReference>
<proteinExistence type="inferred from homology"/>
<keyword evidence="6 7" id="KW-0511">Multifunctional enzyme</keyword>
<evidence type="ECO:0000256" key="5">
    <source>
        <dbReference type="ARBA" id="ARBA00022842"/>
    </source>
</evidence>
<dbReference type="SUPFAM" id="SSF81593">
    <property type="entry name" value="Nucleotidyltransferase substrate binding subunit/domain"/>
    <property type="match status" value="2"/>
</dbReference>
<dbReference type="GO" id="GO:0000820">
    <property type="term" value="P:regulation of glutamine family amino acid metabolic process"/>
    <property type="evidence" value="ECO:0007669"/>
    <property type="project" value="UniProtKB-UniRule"/>
</dbReference>
<dbReference type="GO" id="GO:0047388">
    <property type="term" value="F:[glutamine synthetase]-adenylyl-L-tyrosine phosphorylase activity"/>
    <property type="evidence" value="ECO:0007669"/>
    <property type="project" value="UniProtKB-EC"/>
</dbReference>
<evidence type="ECO:0000313" key="8">
    <source>
        <dbReference type="EMBL" id="PGF36191.1"/>
    </source>
</evidence>
<keyword evidence="3 7" id="KW-0547">Nucleotide-binding</keyword>
<dbReference type="Gene3D" id="1.20.120.330">
    <property type="entry name" value="Nucleotidyltransferases domain 2"/>
    <property type="match status" value="2"/>
</dbReference>
<dbReference type="InterPro" id="IPR013546">
    <property type="entry name" value="PII_UdlTrfase/GS_AdlTrfase"/>
</dbReference>
<dbReference type="EC" id="2.7.7.42" evidence="7"/>
<dbReference type="AlphaFoldDB" id="A0A8B2VSI4"/>
<evidence type="ECO:0000256" key="1">
    <source>
        <dbReference type="ARBA" id="ARBA00022679"/>
    </source>
</evidence>
<evidence type="ECO:0000256" key="4">
    <source>
        <dbReference type="ARBA" id="ARBA00022840"/>
    </source>
</evidence>
<sequence length="990" mass="107937">MDRKSSVTIDLLRLGVMDTDAASANHHRIAENIGADPNRLADWEHHLETCCDPDLALNVLAELAQDSAQCLGEVLDHDASACRLVRLLGASSELGRHLIAHPDDLAEVIRDPVRLGHDEICDDLLEVVGAHKEGEFTVAGTPTGPASDRLRLANRRHLVRIASRDVSADDPTEIIEDVAAELADLADGIVTAALALARADCPDHADARLAIIAMGKCGAQELNYISDVDVMYVAEPANDDVSGASAVTIATKLAASVARMCSAHSGAGSIWQVDAALRPEGNAGPLVRTMDSMRTYYEKWAKNWEFQALLKARPMAGDLDLGQRFVEMVSPMVWQVGEAEGFVPETRAMRTRVVSLIAAKNKGREIKLGAGGLRDVEFTAQLLQLVHGRQDESLRVRATLPALRALAAGGYISRGAAERLKEAYRLERVMEHRVQMFRLRRTHLLPDDEDGLRRLARAVGLRTADEVRRVWTATSKAVLRAHGQVFYSPVVEAVARIPTQDLRMSAEAAKVRLSALGFHDEDAGLRHIEALTSGTSRAVRIQTALMPAMLAWLADGPSPDHGLLAFRQVSEALGESPWYLRALRDEGAMAQRLAVVLSTSRYAVDVLTRAPETVQVLVDDDLTPLSREDLARQMNAVARRHHDVEEAVGAIRAVRRRELFRILVADILNVTGIRRIGQALTDLTGATIDAALTAVSREVEDAPPIGIVAMGRWGGQELSYASDADCLFVVGDGPGVGEKALKIVTKLRNLLGKHGADPAVVLDADLRPEGRSGPMVRSLESYRKYYGKWSSTWESQALLRASHGAGDRELTNELLEYVDQVRYPADGLTGSQLAEIRKLKARMESERIPRGVDPRRHLKLGPGGLSDIEWTAQIIQLQHAGHDPALRTTSTIDALNAALAAGYIDEGQHAKLCDSWLAASRLRNAIMVVRGRPSDVIPSDSTDLDVIAKASGMGQGASEHLVEDHLRHCRRASRVVDAVFWNHSDCPRRI</sequence>
<keyword evidence="1 7" id="KW-0808">Transferase</keyword>
<evidence type="ECO:0000256" key="3">
    <source>
        <dbReference type="ARBA" id="ARBA00022741"/>
    </source>
</evidence>
<dbReference type="InterPro" id="IPR043519">
    <property type="entry name" value="NT_sf"/>
</dbReference>
<dbReference type="HAMAP" id="MF_00802">
    <property type="entry name" value="GlnE"/>
    <property type="match status" value="1"/>
</dbReference>
<dbReference type="GO" id="GO:0005829">
    <property type="term" value="C:cytosol"/>
    <property type="evidence" value="ECO:0007669"/>
    <property type="project" value="TreeGrafter"/>
</dbReference>
<dbReference type="Pfam" id="PF08335">
    <property type="entry name" value="GlnD_UR_UTase"/>
    <property type="match status" value="2"/>
</dbReference>
<dbReference type="InterPro" id="IPR023057">
    <property type="entry name" value="GlnE"/>
</dbReference>
<comment type="function">
    <text evidence="7">Involved in the regulation of glutamine synthetase GlnA, a key enzyme in the process to assimilate ammonia. When cellular nitrogen levels are high, the C-terminal adenylyl transferase (AT) inactivates GlnA by covalent transfer of an adenylyl group from ATP to specific tyrosine residue of GlnA, thus reducing its activity. Conversely, when nitrogen levels are low, the N-terminal adenylyl removase (AR) activates GlnA by removing the adenylyl group by phosphorolysis, increasing its activity. The regulatory region of GlnE binds the signal transduction protein PII (GlnB) which indicates the nitrogen status of the cell.</text>
</comment>
<dbReference type="SUPFAM" id="SSF81301">
    <property type="entry name" value="Nucleotidyltransferase"/>
    <property type="match status" value="2"/>
</dbReference>
<dbReference type="EMBL" id="MVCE01000001">
    <property type="protein sequence ID" value="PGF36191.1"/>
    <property type="molecule type" value="Genomic_DNA"/>
</dbReference>
<dbReference type="GO" id="GO:0000287">
    <property type="term" value="F:magnesium ion binding"/>
    <property type="evidence" value="ECO:0007669"/>
    <property type="project" value="UniProtKB-UniRule"/>
</dbReference>
<evidence type="ECO:0000313" key="9">
    <source>
        <dbReference type="Proteomes" id="UP000226191"/>
    </source>
</evidence>
<feature type="region of interest" description="Adenylyl removase" evidence="7">
    <location>
        <begin position="1"/>
        <end position="490"/>
    </location>
</feature>
<dbReference type="OrthoDB" id="9759366at2"/>
<comment type="similarity">
    <text evidence="7">Belongs to the GlnE family.</text>
</comment>
<keyword evidence="4 7" id="KW-0067">ATP-binding</keyword>
<dbReference type="EC" id="2.7.7.89" evidence="7"/>
<evidence type="ECO:0000256" key="2">
    <source>
        <dbReference type="ARBA" id="ARBA00022695"/>
    </source>
</evidence>
<organism evidence="8 9">
    <name type="scientific">Cutibacterium acnes</name>
    <name type="common">Propionibacterium acnes</name>
    <dbReference type="NCBI Taxonomy" id="1747"/>
    <lineage>
        <taxon>Bacteria</taxon>
        <taxon>Bacillati</taxon>
        <taxon>Actinomycetota</taxon>
        <taxon>Actinomycetes</taxon>
        <taxon>Propionibacteriales</taxon>
        <taxon>Propionibacteriaceae</taxon>
        <taxon>Cutibacterium</taxon>
    </lineage>
</organism>
<name>A0A8B2VSI4_CUTAC</name>
<dbReference type="RefSeq" id="WP_002515242.1">
    <property type="nucleotide sequence ID" value="NZ_JAGDNJ010000001.1"/>
</dbReference>
<protein>
    <recommendedName>
        <fullName evidence="7">Bifunctional glutamine synthetase adenylyltransferase/adenylyl-removing enzyme</fullName>
    </recommendedName>
    <alternativeName>
        <fullName evidence="7">ATP:glutamine synthetase adenylyltransferase</fullName>
    </alternativeName>
    <alternativeName>
        <fullName evidence="7">ATase</fullName>
    </alternativeName>
    <domain>
        <recommendedName>
            <fullName evidence="7">Glutamine synthetase adenylyl-L-tyrosine phosphorylase</fullName>
            <ecNumber evidence="7">2.7.7.89</ecNumber>
        </recommendedName>
        <alternativeName>
            <fullName evidence="7">Adenylyl removase</fullName>
            <shortName evidence="7">AR</shortName>
            <shortName evidence="7">AT-N</shortName>
        </alternativeName>
    </domain>
    <domain>
        <recommendedName>
            <fullName evidence="7">Glutamine synthetase adenylyl transferase</fullName>
            <ecNumber evidence="7">2.7.7.42</ecNumber>
        </recommendedName>
        <alternativeName>
            <fullName evidence="7">Adenylyl transferase</fullName>
            <shortName evidence="7">AT</shortName>
            <shortName evidence="7">AT-C</shortName>
        </alternativeName>
    </domain>
</protein>
<feature type="region of interest" description="Adenylyl transferase" evidence="7">
    <location>
        <begin position="498"/>
        <end position="990"/>
    </location>
</feature>
<comment type="catalytic activity">
    <reaction evidence="7">
        <text>[glutamine synthetase]-L-tyrosine + ATP = [glutamine synthetase]-O(4)-(5'-adenylyl)-L-tyrosine + diphosphate</text>
        <dbReference type="Rhea" id="RHEA:18589"/>
        <dbReference type="Rhea" id="RHEA-COMP:10660"/>
        <dbReference type="Rhea" id="RHEA-COMP:10661"/>
        <dbReference type="ChEBI" id="CHEBI:30616"/>
        <dbReference type="ChEBI" id="CHEBI:33019"/>
        <dbReference type="ChEBI" id="CHEBI:46858"/>
        <dbReference type="ChEBI" id="CHEBI:83624"/>
        <dbReference type="EC" id="2.7.7.42"/>
    </reaction>
</comment>
<accession>A0A8B2VSI4</accession>
<comment type="catalytic activity">
    <reaction evidence="7">
        <text>[glutamine synthetase]-O(4)-(5'-adenylyl)-L-tyrosine + phosphate = [glutamine synthetase]-L-tyrosine + ADP</text>
        <dbReference type="Rhea" id="RHEA:43716"/>
        <dbReference type="Rhea" id="RHEA-COMP:10660"/>
        <dbReference type="Rhea" id="RHEA-COMP:10661"/>
        <dbReference type="ChEBI" id="CHEBI:43474"/>
        <dbReference type="ChEBI" id="CHEBI:46858"/>
        <dbReference type="ChEBI" id="CHEBI:83624"/>
        <dbReference type="ChEBI" id="CHEBI:456216"/>
        <dbReference type="EC" id="2.7.7.89"/>
    </reaction>
</comment>
<dbReference type="NCBIfam" id="NF010707">
    <property type="entry name" value="PRK14109.1"/>
    <property type="match status" value="1"/>
</dbReference>
<dbReference type="GO" id="GO:0008882">
    <property type="term" value="F:[glutamate-ammonia-ligase] adenylyltransferase activity"/>
    <property type="evidence" value="ECO:0007669"/>
    <property type="project" value="UniProtKB-UniRule"/>
</dbReference>
<dbReference type="GO" id="GO:0005524">
    <property type="term" value="F:ATP binding"/>
    <property type="evidence" value="ECO:0007669"/>
    <property type="project" value="UniProtKB-UniRule"/>
</dbReference>
<gene>
    <name evidence="7" type="primary">glnE</name>
    <name evidence="8" type="ORF">B1B09_00610</name>
</gene>
<dbReference type="Proteomes" id="UP000226191">
    <property type="component" value="Unassembled WGS sequence"/>
</dbReference>
<comment type="caution">
    <text evidence="8">The sequence shown here is derived from an EMBL/GenBank/DDBJ whole genome shotgun (WGS) entry which is preliminary data.</text>
</comment>